<gene>
    <name evidence="2" type="ORF">BU14_0296s0007</name>
</gene>
<keyword evidence="3" id="KW-1185">Reference proteome</keyword>
<dbReference type="AlphaFoldDB" id="A0A1X6P0A8"/>
<dbReference type="Proteomes" id="UP000218209">
    <property type="component" value="Unassembled WGS sequence"/>
</dbReference>
<dbReference type="PANTHER" id="PTHR33473:SF17">
    <property type="entry name" value="ATP-DEPENDENT CLP PROTEASE ADAPTER PROTEIN CLPS1, CHLOROPLASTIC"/>
    <property type="match status" value="1"/>
</dbReference>
<sequence length="161" mass="16821">MAAAFAPLAPVARVAPAGVAVSPFRGTPVAAVRMSRTAASPVTMAQQLAPTKTSEAAAALNKIFASPAAGTDTAAAPSKSTFDPTRRYRVYLFNDNMLTKEYVTAVLLAVVPDVDRRQAKSIMEMAHNTGKACVGIWVGEHAECICGGLREAGLNSDMTPE</sequence>
<dbReference type="GO" id="GO:0030163">
    <property type="term" value="P:protein catabolic process"/>
    <property type="evidence" value="ECO:0007669"/>
    <property type="project" value="InterPro"/>
</dbReference>
<dbReference type="InterPro" id="IPR022935">
    <property type="entry name" value="ClpS"/>
</dbReference>
<dbReference type="EMBL" id="KV918954">
    <property type="protein sequence ID" value="OSX74292.1"/>
    <property type="molecule type" value="Genomic_DNA"/>
</dbReference>
<feature type="domain" description="Adaptor protein ClpS core" evidence="1">
    <location>
        <begin position="85"/>
        <end position="146"/>
    </location>
</feature>
<dbReference type="PANTHER" id="PTHR33473">
    <property type="entry name" value="ATP-DEPENDENT CLP PROTEASE ADAPTER PROTEIN CLPS1, CHLOROPLASTIC"/>
    <property type="match status" value="1"/>
</dbReference>
<name>A0A1X6P0A8_PORUM</name>
<evidence type="ECO:0000313" key="2">
    <source>
        <dbReference type="EMBL" id="OSX74292.1"/>
    </source>
</evidence>
<evidence type="ECO:0000259" key="1">
    <source>
        <dbReference type="Pfam" id="PF02617"/>
    </source>
</evidence>
<protein>
    <recommendedName>
        <fullName evidence="1">Adaptor protein ClpS core domain-containing protein</fullName>
    </recommendedName>
</protein>
<dbReference type="Gene3D" id="3.30.1390.10">
    <property type="match status" value="1"/>
</dbReference>
<dbReference type="OrthoDB" id="2013930at2759"/>
<dbReference type="InterPro" id="IPR014719">
    <property type="entry name" value="Ribosomal_bL12_C/ClpS-like"/>
</dbReference>
<dbReference type="Pfam" id="PF02617">
    <property type="entry name" value="ClpS"/>
    <property type="match status" value="1"/>
</dbReference>
<proteinExistence type="predicted"/>
<reference evidence="2 3" key="1">
    <citation type="submission" date="2017-03" db="EMBL/GenBank/DDBJ databases">
        <title>WGS assembly of Porphyra umbilicalis.</title>
        <authorList>
            <person name="Brawley S.H."/>
            <person name="Blouin N.A."/>
            <person name="Ficko-Blean E."/>
            <person name="Wheeler G.L."/>
            <person name="Lohr M."/>
            <person name="Goodson H.V."/>
            <person name="Jenkins J.W."/>
            <person name="Blaby-Haas C.E."/>
            <person name="Helliwell K.E."/>
            <person name="Chan C."/>
            <person name="Marriage T."/>
            <person name="Bhattacharya D."/>
            <person name="Klein A.S."/>
            <person name="Badis Y."/>
            <person name="Brodie J."/>
            <person name="Cao Y."/>
            <person name="Collen J."/>
            <person name="Dittami S.M."/>
            <person name="Gachon C.M."/>
            <person name="Green B.R."/>
            <person name="Karpowicz S."/>
            <person name="Kim J.W."/>
            <person name="Kudahl U."/>
            <person name="Lin S."/>
            <person name="Michel G."/>
            <person name="Mittag M."/>
            <person name="Olson B.J."/>
            <person name="Pangilinan J."/>
            <person name="Peng Y."/>
            <person name="Qiu H."/>
            <person name="Shu S."/>
            <person name="Singer J.T."/>
            <person name="Smith A.G."/>
            <person name="Sprecher B.N."/>
            <person name="Wagner V."/>
            <person name="Wang W."/>
            <person name="Wang Z.-Y."/>
            <person name="Yan J."/>
            <person name="Yarish C."/>
            <person name="Zoeuner-Riek S."/>
            <person name="Zhuang Y."/>
            <person name="Zou Y."/>
            <person name="Lindquist E.A."/>
            <person name="Grimwood J."/>
            <person name="Barry K."/>
            <person name="Rokhsar D.S."/>
            <person name="Schmutz J."/>
            <person name="Stiller J.W."/>
            <person name="Grossman A.R."/>
            <person name="Prochnik S.E."/>
        </authorList>
    </citation>
    <scope>NUCLEOTIDE SEQUENCE [LARGE SCALE GENOMIC DNA]</scope>
    <source>
        <strain evidence="2">4086291</strain>
    </source>
</reference>
<evidence type="ECO:0000313" key="3">
    <source>
        <dbReference type="Proteomes" id="UP000218209"/>
    </source>
</evidence>
<dbReference type="GO" id="GO:0006508">
    <property type="term" value="P:proteolysis"/>
    <property type="evidence" value="ECO:0007669"/>
    <property type="project" value="InterPro"/>
</dbReference>
<dbReference type="SUPFAM" id="SSF54736">
    <property type="entry name" value="ClpS-like"/>
    <property type="match status" value="1"/>
</dbReference>
<accession>A0A1X6P0A8</accession>
<dbReference type="InterPro" id="IPR003769">
    <property type="entry name" value="ClpS_core"/>
</dbReference>
<organism evidence="2 3">
    <name type="scientific">Porphyra umbilicalis</name>
    <name type="common">Purple laver</name>
    <name type="synonym">Red alga</name>
    <dbReference type="NCBI Taxonomy" id="2786"/>
    <lineage>
        <taxon>Eukaryota</taxon>
        <taxon>Rhodophyta</taxon>
        <taxon>Bangiophyceae</taxon>
        <taxon>Bangiales</taxon>
        <taxon>Bangiaceae</taxon>
        <taxon>Porphyra</taxon>
    </lineage>
</organism>